<evidence type="ECO:0000313" key="1">
    <source>
        <dbReference type="EMBL" id="KAI9918940.1"/>
    </source>
</evidence>
<dbReference type="EMBL" id="CM047591">
    <property type="protein sequence ID" value="KAI9918940.1"/>
    <property type="molecule type" value="Genomic_DNA"/>
</dbReference>
<keyword evidence="2" id="KW-1185">Reference proteome</keyword>
<gene>
    <name evidence="1" type="ORF">PsorP6_011658</name>
</gene>
<evidence type="ECO:0000313" key="2">
    <source>
        <dbReference type="Proteomes" id="UP001163321"/>
    </source>
</evidence>
<organism evidence="1 2">
    <name type="scientific">Peronosclerospora sorghi</name>
    <dbReference type="NCBI Taxonomy" id="230839"/>
    <lineage>
        <taxon>Eukaryota</taxon>
        <taxon>Sar</taxon>
        <taxon>Stramenopiles</taxon>
        <taxon>Oomycota</taxon>
        <taxon>Peronosporomycetes</taxon>
        <taxon>Peronosporales</taxon>
        <taxon>Peronosporaceae</taxon>
        <taxon>Peronosclerospora</taxon>
    </lineage>
</organism>
<name>A0ACC0WJ95_9STRA</name>
<reference evidence="1 2" key="1">
    <citation type="journal article" date="2022" name="bioRxiv">
        <title>The genome of the oomycete Peronosclerospora sorghi, a cosmopolitan pathogen of maize and sorghum, is inflated with dispersed pseudogenes.</title>
        <authorList>
            <person name="Fletcher K."/>
            <person name="Martin F."/>
            <person name="Isakeit T."/>
            <person name="Cavanaugh K."/>
            <person name="Magill C."/>
            <person name="Michelmore R."/>
        </authorList>
    </citation>
    <scope>NUCLEOTIDE SEQUENCE [LARGE SCALE GENOMIC DNA]</scope>
    <source>
        <strain evidence="1">P6</strain>
    </source>
</reference>
<comment type="caution">
    <text evidence="1">The sequence shown here is derived from an EMBL/GenBank/DDBJ whole genome shotgun (WGS) entry which is preliminary data.</text>
</comment>
<proteinExistence type="predicted"/>
<accession>A0ACC0WJ95</accession>
<dbReference type="Proteomes" id="UP001163321">
    <property type="component" value="Chromosome 12"/>
</dbReference>
<protein>
    <submittedName>
        <fullName evidence="1">Uncharacterized protein</fullName>
    </submittedName>
</protein>
<sequence>MLTRSQAKASNQPVFIDDQWNDAYIRTKDEQIDAMLAANASERSWDELEEEHSDETEENSDDDAWHSDSDESEDQDEDWLERPCVEPNLTFVQRWIAAGGLVQNVGWTLAVVTLAPMLLYVSLRRSPESMWPLQSPRLAGLFSKVVLNLLTLGAALAALWTVICSSEPLTWTSVTNWREVEIKPPAQCRERLLDEVKSLFEMLGSGSNAPMRRLNDDMWMLVTKLNVPLVWQRALVVAGVVLIVTCFHRVWAKMLVLVTAVIYVGLNVMTEVKMRQQAAVEIFSLDPTFAFVNESIFIAIDGQNLEEGGSVAWIPYWGEYQQMQTQSCSKQHPQRLSNGGVLVTFIHVNEYIPCYLNAKATASAVIVDDVIQPLEAYQCYESIRLRVKDQKSVPGWSLHQPQQEKDTSPPERQEL</sequence>